<proteinExistence type="predicted"/>
<protein>
    <recommendedName>
        <fullName evidence="1">AbiEi antitoxin N-terminal domain-containing protein</fullName>
    </recommendedName>
</protein>
<dbReference type="RefSeq" id="WP_171242665.1">
    <property type="nucleotide sequence ID" value="NZ_JABEPQ010000001.1"/>
</dbReference>
<evidence type="ECO:0000313" key="2">
    <source>
        <dbReference type="EMBL" id="NNM45673.1"/>
    </source>
</evidence>
<comment type="caution">
    <text evidence="2">The sequence shown here is derived from an EMBL/GenBank/DDBJ whole genome shotgun (WGS) entry which is preliminary data.</text>
</comment>
<sequence>MVVLDVALILLASAQCGVFSSTQAHQFGLSNQDLHRLARKGHLVRLCHGGYALPQALECATADLRYLLTVRAAVLARPVRSWASHHAGLAVHGLPLHGVDTTSVDVCGRVTRRARSTGLEVHPLPEDEPCQVVGGIRVVSAALAVVQVAARSVAGGLVAVDAALHGGLVSDAELTAAADRAGLGPRQRARVAAVFGMADRSCESPGESLTRMLLSGLGLAFRTQVNLADSMGLIGRVDFLVGERVVVEFDGLVKYSGADGREALAAEKQREDRLRAAGYEVVRLTWADLKDPERVARMIRQAAARSAAH</sequence>
<dbReference type="SUPFAM" id="SSF52980">
    <property type="entry name" value="Restriction endonuclease-like"/>
    <property type="match status" value="1"/>
</dbReference>
<gene>
    <name evidence="2" type="ORF">HJG52_06600</name>
</gene>
<dbReference type="InterPro" id="IPR011335">
    <property type="entry name" value="Restrct_endonuc-II-like"/>
</dbReference>
<evidence type="ECO:0000313" key="3">
    <source>
        <dbReference type="Proteomes" id="UP000588586"/>
    </source>
</evidence>
<dbReference type="EMBL" id="JABEPQ010000001">
    <property type="protein sequence ID" value="NNM45673.1"/>
    <property type="molecule type" value="Genomic_DNA"/>
</dbReference>
<keyword evidence="3" id="KW-1185">Reference proteome</keyword>
<feature type="domain" description="AbiEi antitoxin N-terminal" evidence="1">
    <location>
        <begin position="8"/>
        <end position="54"/>
    </location>
</feature>
<dbReference type="Gene3D" id="3.40.960.10">
    <property type="entry name" value="VSR Endonuclease"/>
    <property type="match status" value="1"/>
</dbReference>
<reference evidence="2 3" key="1">
    <citation type="submission" date="2020-04" db="EMBL/GenBank/DDBJ databases">
        <title>Knoellia sp. isolate from air conditioner.</title>
        <authorList>
            <person name="Chea S."/>
            <person name="Kim D.-U."/>
        </authorList>
    </citation>
    <scope>NUCLEOTIDE SEQUENCE [LARGE SCALE GENOMIC DNA]</scope>
    <source>
        <strain evidence="2 3">DB2414S</strain>
    </source>
</reference>
<name>A0A849HGA7_9MICO</name>
<accession>A0A849HGA7</accession>
<evidence type="ECO:0000259" key="1">
    <source>
        <dbReference type="Pfam" id="PF13338"/>
    </source>
</evidence>
<dbReference type="Proteomes" id="UP000588586">
    <property type="component" value="Unassembled WGS sequence"/>
</dbReference>
<dbReference type="InterPro" id="IPR025159">
    <property type="entry name" value="AbiEi_N"/>
</dbReference>
<dbReference type="AlphaFoldDB" id="A0A849HGA7"/>
<dbReference type="Pfam" id="PF13338">
    <property type="entry name" value="AbiEi_4"/>
    <property type="match status" value="1"/>
</dbReference>
<organism evidence="2 3">
    <name type="scientific">Knoellia koreensis</name>
    <dbReference type="NCBI Taxonomy" id="2730921"/>
    <lineage>
        <taxon>Bacteria</taxon>
        <taxon>Bacillati</taxon>
        <taxon>Actinomycetota</taxon>
        <taxon>Actinomycetes</taxon>
        <taxon>Micrococcales</taxon>
        <taxon>Intrasporangiaceae</taxon>
        <taxon>Knoellia</taxon>
    </lineage>
</organism>